<organism evidence="1 4">
    <name type="scientific">Leptospira langatensis</name>
    <dbReference type="NCBI Taxonomy" id="2484983"/>
    <lineage>
        <taxon>Bacteria</taxon>
        <taxon>Pseudomonadati</taxon>
        <taxon>Spirochaetota</taxon>
        <taxon>Spirochaetia</taxon>
        <taxon>Leptospirales</taxon>
        <taxon>Leptospiraceae</taxon>
        <taxon>Leptospira</taxon>
    </lineage>
</organism>
<sequence>MKYSDGNTFYLSKIARFVGAKTICLLFPIYSLMDCNNAQALNIDASSSVIGALLSDGSSGLFGGTTSPFVKVSVSGYQNLAGKPMNLTLTDSTGVVSDQSLQITADGSYTFGTALNPASGYTVSLGTYTGGQNCSLTGGTGTIGTSASPKIDCERNLAIAATWFAGSIPVARLFQINQITQTQVGSSIFLSQSASVPAIDMVWNGTNYFVVWNGSPGTSAVKGRLFDMEFTPLTAEFPIASGTIIKSVAVTYNSTLNEYAVVFSDNGSVSTAMNSVKYIRVQPDGTLIGSPIVITQVIGSVGTLFGYADIVWDGSKYLTAFEDHDNNTDDAPNNYVDLYSFTNGTPSIVTKLSLFSGTGSTGAIFPVGTTGAAYPNFLRTATDTWLFYNRSNVDSLDKTVDASLMEWRNSGSSGTQIIKDTIPGGCNPNTGYQLYVPSATNFGNKILVGYDLRCATSSINNYNVYHAPISPSTGAATSHINYSGPILPANFTMGASTACRKSRCYTSAGAVSDGLYLFDPGIDGSTDTFLKFMSASPGNGPDFPIQTVTQ</sequence>
<reference evidence="3 4" key="2">
    <citation type="journal article" date="2019" name="PLoS Negl. Trop. Dis.">
        <title>Revisiting the worldwide diversity of Leptospira species in the environment.</title>
        <authorList>
            <person name="Vincent A.T."/>
            <person name="Schiettekatte O."/>
            <person name="Bourhy P."/>
            <person name="Veyrier F.J."/>
            <person name="Picardeau M."/>
        </authorList>
    </citation>
    <scope>NUCLEOTIDE SEQUENCE [LARGE SCALE GENOMIC DNA]</scope>
    <source>
        <strain evidence="3">201702690</strain>
        <strain evidence="1 4">SSW18</strain>
    </source>
</reference>
<name>A0A5F1ZZ34_9LEPT</name>
<dbReference type="OrthoDB" id="313543at2"/>
<dbReference type="Proteomes" id="UP000297946">
    <property type="component" value="Unassembled WGS sequence"/>
</dbReference>
<dbReference type="RefSeq" id="WP_135642262.1">
    <property type="nucleotide sequence ID" value="NZ_RQER01000011.1"/>
</dbReference>
<dbReference type="Proteomes" id="UP000297273">
    <property type="component" value="Unassembled WGS sequence"/>
</dbReference>
<evidence type="ECO:0000313" key="2">
    <source>
        <dbReference type="EMBL" id="TGL43323.1"/>
    </source>
</evidence>
<keyword evidence="3" id="KW-1185">Reference proteome</keyword>
<evidence type="ECO:0000313" key="3">
    <source>
        <dbReference type="Proteomes" id="UP000297273"/>
    </source>
</evidence>
<evidence type="ECO:0000313" key="4">
    <source>
        <dbReference type="Proteomes" id="UP000297946"/>
    </source>
</evidence>
<reference evidence="2" key="1">
    <citation type="submission" date="2018-10" db="EMBL/GenBank/DDBJ databases">
        <authorList>
            <person name="Vincent A.T."/>
            <person name="Schiettekatte O."/>
            <person name="Bourhy P."/>
            <person name="Veyrier F.J."/>
            <person name="Picardeau M."/>
        </authorList>
    </citation>
    <scope>NUCLEOTIDE SEQUENCE</scope>
    <source>
        <strain evidence="2">201702690</strain>
    </source>
</reference>
<evidence type="ECO:0000313" key="1">
    <source>
        <dbReference type="EMBL" id="TGJ98408.1"/>
    </source>
</evidence>
<proteinExistence type="predicted"/>
<gene>
    <name evidence="1" type="ORF">EHO57_17560</name>
    <name evidence="2" type="ORF">EHQ53_01420</name>
</gene>
<accession>A0A5F1ZZ34</accession>
<dbReference type="AlphaFoldDB" id="A0A5F1ZZ34"/>
<dbReference type="EMBL" id="RQGC01000001">
    <property type="protein sequence ID" value="TGL43323.1"/>
    <property type="molecule type" value="Genomic_DNA"/>
</dbReference>
<dbReference type="EMBL" id="RQER01000011">
    <property type="protein sequence ID" value="TGJ98408.1"/>
    <property type="molecule type" value="Genomic_DNA"/>
</dbReference>
<comment type="caution">
    <text evidence="1">The sequence shown here is derived from an EMBL/GenBank/DDBJ whole genome shotgun (WGS) entry which is preliminary data.</text>
</comment>
<protein>
    <submittedName>
        <fullName evidence="1">Uncharacterized protein</fullName>
    </submittedName>
</protein>